<keyword evidence="1" id="KW-0597">Phosphoprotein</keyword>
<dbReference type="SUPFAM" id="SSF47226">
    <property type="entry name" value="Histidine-containing phosphotransfer domain, HPT domain"/>
    <property type="match status" value="1"/>
</dbReference>
<dbReference type="Gene3D" id="1.20.120.160">
    <property type="entry name" value="HPT domain"/>
    <property type="match status" value="1"/>
</dbReference>
<feature type="modified residue" description="Phosphohistidine" evidence="1">
    <location>
        <position position="72"/>
    </location>
</feature>
<organism evidence="3 4">
    <name type="scientific">Actinoplanes lutulentus</name>
    <dbReference type="NCBI Taxonomy" id="1287878"/>
    <lineage>
        <taxon>Bacteria</taxon>
        <taxon>Bacillati</taxon>
        <taxon>Actinomycetota</taxon>
        <taxon>Actinomycetes</taxon>
        <taxon>Micromonosporales</taxon>
        <taxon>Micromonosporaceae</taxon>
        <taxon>Actinoplanes</taxon>
    </lineage>
</organism>
<feature type="domain" description="HPt" evidence="2">
    <location>
        <begin position="33"/>
        <end position="132"/>
    </location>
</feature>
<proteinExistence type="predicted"/>
<dbReference type="InterPro" id="IPR008207">
    <property type="entry name" value="Sig_transdc_His_kin_Hpt_dom"/>
</dbReference>
<dbReference type="PROSITE" id="PS50894">
    <property type="entry name" value="HPT"/>
    <property type="match status" value="1"/>
</dbReference>
<dbReference type="GO" id="GO:0000160">
    <property type="term" value="P:phosphorelay signal transduction system"/>
    <property type="evidence" value="ECO:0007669"/>
    <property type="project" value="InterPro"/>
</dbReference>
<dbReference type="InterPro" id="IPR036641">
    <property type="entry name" value="HPT_dom_sf"/>
</dbReference>
<keyword evidence="4" id="KW-1185">Reference proteome</keyword>
<evidence type="ECO:0000313" key="3">
    <source>
        <dbReference type="EMBL" id="RAK27960.1"/>
    </source>
</evidence>
<dbReference type="Pfam" id="PF01627">
    <property type="entry name" value="Hpt"/>
    <property type="match status" value="1"/>
</dbReference>
<gene>
    <name evidence="3" type="ORF">B0I29_12156</name>
</gene>
<comment type="caution">
    <text evidence="3">The sequence shown here is derived from an EMBL/GenBank/DDBJ whole genome shotgun (WGS) entry which is preliminary data.</text>
</comment>
<dbReference type="RefSeq" id="WP_111653588.1">
    <property type="nucleotide sequence ID" value="NZ_JACHWI010000012.1"/>
</dbReference>
<evidence type="ECO:0000256" key="1">
    <source>
        <dbReference type="PROSITE-ProRule" id="PRU00110"/>
    </source>
</evidence>
<evidence type="ECO:0000259" key="2">
    <source>
        <dbReference type="PROSITE" id="PS50894"/>
    </source>
</evidence>
<reference evidence="3 4" key="1">
    <citation type="submission" date="2018-06" db="EMBL/GenBank/DDBJ databases">
        <title>Genomic Encyclopedia of Type Strains, Phase III (KMG-III): the genomes of soil and plant-associated and newly described type strains.</title>
        <authorList>
            <person name="Whitman W."/>
        </authorList>
    </citation>
    <scope>NUCLEOTIDE SEQUENCE [LARGE SCALE GENOMIC DNA]</scope>
    <source>
        <strain evidence="3 4">CGMCC 4.7090</strain>
    </source>
</reference>
<dbReference type="OrthoDB" id="9131849at2"/>
<dbReference type="EMBL" id="QLMJ01000021">
    <property type="protein sequence ID" value="RAK27960.1"/>
    <property type="molecule type" value="Genomic_DNA"/>
</dbReference>
<evidence type="ECO:0000313" key="4">
    <source>
        <dbReference type="Proteomes" id="UP000249341"/>
    </source>
</evidence>
<name>A0A327Z0Y4_9ACTN</name>
<sequence>MASVAPPAEHDARVAAVRTRLDDITGGEPGPDERALLVKLLRAFAAKAPVATDELIFVLENGGTGDIRERAHAFKGSAANIGASALSALCAAVEKDAREGIRSDPATTAQRLRDEVAQALRAVTEVADDFQA</sequence>
<dbReference type="AlphaFoldDB" id="A0A327Z0Y4"/>
<protein>
    <submittedName>
        <fullName evidence="3">Hpt domain-containing protein</fullName>
    </submittedName>
</protein>
<accession>A0A327Z0Y4</accession>
<dbReference type="Proteomes" id="UP000249341">
    <property type="component" value="Unassembled WGS sequence"/>
</dbReference>